<organism evidence="2 3">
    <name type="scientific">Streptomyces calidiresistens</name>
    <dbReference type="NCBI Taxonomy" id="1485586"/>
    <lineage>
        <taxon>Bacteria</taxon>
        <taxon>Bacillati</taxon>
        <taxon>Actinomycetota</taxon>
        <taxon>Actinomycetes</taxon>
        <taxon>Kitasatosporales</taxon>
        <taxon>Streptomycetaceae</taxon>
        <taxon>Streptomyces</taxon>
    </lineage>
</organism>
<dbReference type="InterPro" id="IPR011200">
    <property type="entry name" value="UCP012608"/>
</dbReference>
<sequence>MTTGTPETNDARDPGAPGGTPGRSAAEPREDPAAHASRWYRAFAEHEAPGNSPLYGTLAAGVAGDPELIGRLAAMPPLKRQPNLLFGAVRFLDGPVDTWPAFREWTLAHWDRVAAVMTERRTQTNEVGRCAVLLPALAALPQPLALIEVGASAGLCLQPDRYRYRYRNAEGELPPVGPAESPVVLDCRLSGPVPVPDEPPAVAWRAGIDLNPLDPADPEDARWLTSLVWPGERQRPRAERLAAALRLAAADPPAVLRGDLNEAVAGLIDSVPPGTTPVVFHSAVLMYLDRAGRDTFARTVLDSPAHWLCNESPAVYPDHAEGVPPLPEDIAGETRSPFLLALDGRPVAWTAPHGQFAHWLG</sequence>
<evidence type="ECO:0000313" key="3">
    <source>
        <dbReference type="Proteomes" id="UP000530234"/>
    </source>
</evidence>
<dbReference type="RefSeq" id="WP_182664725.1">
    <property type="nucleotide sequence ID" value="NZ_VKHS01000371.1"/>
</dbReference>
<dbReference type="EMBL" id="VKHS01000371">
    <property type="protein sequence ID" value="MBB0230882.1"/>
    <property type="molecule type" value="Genomic_DNA"/>
</dbReference>
<proteinExistence type="predicted"/>
<dbReference type="Proteomes" id="UP000530234">
    <property type="component" value="Unassembled WGS sequence"/>
</dbReference>
<name>A0A7W3T4Q4_9ACTN</name>
<dbReference type="AlphaFoldDB" id="A0A7W3T4Q4"/>
<feature type="region of interest" description="Disordered" evidence="1">
    <location>
        <begin position="1"/>
        <end position="35"/>
    </location>
</feature>
<accession>A0A7W3T4Q4</accession>
<protein>
    <submittedName>
        <fullName evidence="2">DUF2332 family protein</fullName>
    </submittedName>
</protein>
<gene>
    <name evidence="2" type="ORF">FOE67_15500</name>
</gene>
<comment type="caution">
    <text evidence="2">The sequence shown here is derived from an EMBL/GenBank/DDBJ whole genome shotgun (WGS) entry which is preliminary data.</text>
</comment>
<dbReference type="Pfam" id="PF10094">
    <property type="entry name" value="DUF2332"/>
    <property type="match status" value="1"/>
</dbReference>
<reference evidence="3" key="1">
    <citation type="submission" date="2019-10" db="EMBL/GenBank/DDBJ databases">
        <title>Streptomyces sp. nov., a novel actinobacterium isolated from alkaline environment.</title>
        <authorList>
            <person name="Golinska P."/>
        </authorList>
    </citation>
    <scope>NUCLEOTIDE SEQUENCE [LARGE SCALE GENOMIC DNA]</scope>
    <source>
        <strain evidence="3">DSM 42108</strain>
    </source>
</reference>
<evidence type="ECO:0000256" key="1">
    <source>
        <dbReference type="SAM" id="MobiDB-lite"/>
    </source>
</evidence>
<keyword evidence="3" id="KW-1185">Reference proteome</keyword>
<evidence type="ECO:0000313" key="2">
    <source>
        <dbReference type="EMBL" id="MBB0230882.1"/>
    </source>
</evidence>